<proteinExistence type="predicted"/>
<protein>
    <submittedName>
        <fullName evidence="3">Bifunctional oligoribonuclease/PAP phosphatase NrnA</fullName>
    </submittedName>
</protein>
<sequence length="325" mass="34002">MRRAASLLANASDVTLFGHVDPDADALGSALALGTALHHRGAAVRVSFGRPDVLSDSLSGLDANGLVVPSHRVPASVPLLVVLDTGDAHRLGGLEDRVAATIQAGGDVLVVDHHVANTRFGTQHVIDPSAEATVLLVLRLLDELGIEPDRSIARCLYAGLVTDTRSFRHASASAHRVAARLLGHDIDAEELVRSLMDTHPFRWMAALSDVLHRAELDPDAARGFGLAHTTVRLCDVDGMSAHEADSVVEVLRTAGEAEVTAVLKELGEQRWSVSLRSEGRLDVGAAARALGGGGHDKASGFTTEAATSADVVAALRAALTDVPTL</sequence>
<dbReference type="PANTHER" id="PTHR47618">
    <property type="entry name" value="BIFUNCTIONAL OLIGORIBONUCLEASE AND PAP PHOSPHATASE NRNA"/>
    <property type="match status" value="1"/>
</dbReference>
<evidence type="ECO:0000259" key="1">
    <source>
        <dbReference type="Pfam" id="PF01368"/>
    </source>
</evidence>
<feature type="domain" description="DHHA1" evidence="2">
    <location>
        <begin position="237"/>
        <end position="318"/>
    </location>
</feature>
<accession>A0A5Q3QG48</accession>
<evidence type="ECO:0000313" key="4">
    <source>
        <dbReference type="Proteomes" id="UP000371041"/>
    </source>
</evidence>
<evidence type="ECO:0000259" key="2">
    <source>
        <dbReference type="Pfam" id="PF02272"/>
    </source>
</evidence>
<dbReference type="EMBL" id="CP045929">
    <property type="protein sequence ID" value="QGK72356.1"/>
    <property type="molecule type" value="Genomic_DNA"/>
</dbReference>
<feature type="domain" description="DDH" evidence="1">
    <location>
        <begin position="14"/>
        <end position="159"/>
    </location>
</feature>
<name>A0A5Q3QG48_9PSEU</name>
<evidence type="ECO:0000313" key="3">
    <source>
        <dbReference type="EMBL" id="QGK72356.1"/>
    </source>
</evidence>
<dbReference type="KEGG" id="sace:GIY23_16765"/>
<dbReference type="GO" id="GO:0003676">
    <property type="term" value="F:nucleic acid binding"/>
    <property type="evidence" value="ECO:0007669"/>
    <property type="project" value="InterPro"/>
</dbReference>
<dbReference type="InterPro" id="IPR003156">
    <property type="entry name" value="DHHA1_dom"/>
</dbReference>
<dbReference type="Gene3D" id="3.10.310.30">
    <property type="match status" value="1"/>
</dbReference>
<keyword evidence="4" id="KW-1185">Reference proteome</keyword>
<dbReference type="Gene3D" id="3.90.1640.10">
    <property type="entry name" value="inorganic pyrophosphatase (n-terminal core)"/>
    <property type="match status" value="1"/>
</dbReference>
<dbReference type="Proteomes" id="UP000371041">
    <property type="component" value="Chromosome"/>
</dbReference>
<dbReference type="AlphaFoldDB" id="A0A5Q3QG48"/>
<organism evidence="3 4">
    <name type="scientific">Allosaccharopolyspora coralli</name>
    <dbReference type="NCBI Taxonomy" id="2665642"/>
    <lineage>
        <taxon>Bacteria</taxon>
        <taxon>Bacillati</taxon>
        <taxon>Actinomycetota</taxon>
        <taxon>Actinomycetes</taxon>
        <taxon>Pseudonocardiales</taxon>
        <taxon>Pseudonocardiaceae</taxon>
        <taxon>Allosaccharopolyspora</taxon>
    </lineage>
</organism>
<dbReference type="SUPFAM" id="SSF64182">
    <property type="entry name" value="DHH phosphoesterases"/>
    <property type="match status" value="1"/>
</dbReference>
<gene>
    <name evidence="3" type="ORF">GIY23_16765</name>
</gene>
<dbReference type="Pfam" id="PF01368">
    <property type="entry name" value="DHH"/>
    <property type="match status" value="1"/>
</dbReference>
<reference evidence="4" key="1">
    <citation type="submission" date="2019-11" db="EMBL/GenBank/DDBJ databases">
        <title>The complete genome sequence of Saccharopolyspora sp. E2A.</title>
        <authorList>
            <person name="Zhang G."/>
        </authorList>
    </citation>
    <scope>NUCLEOTIDE SEQUENCE [LARGE SCALE GENOMIC DNA]</scope>
    <source>
        <strain evidence="4">E2A</strain>
    </source>
</reference>
<dbReference type="PANTHER" id="PTHR47618:SF1">
    <property type="entry name" value="BIFUNCTIONAL OLIGORIBONUCLEASE AND PAP PHOSPHATASE NRNA"/>
    <property type="match status" value="1"/>
</dbReference>
<dbReference type="InterPro" id="IPR051319">
    <property type="entry name" value="Oligoribo/pAp-PDE_c-di-AMP_PDE"/>
</dbReference>
<dbReference type="InterPro" id="IPR001667">
    <property type="entry name" value="DDH_dom"/>
</dbReference>
<dbReference type="InterPro" id="IPR038763">
    <property type="entry name" value="DHH_sf"/>
</dbReference>
<dbReference type="Pfam" id="PF02272">
    <property type="entry name" value="DHHA1"/>
    <property type="match status" value="1"/>
</dbReference>